<dbReference type="HOGENOM" id="CLU_010363_2_2_9"/>
<dbReference type="InterPro" id="IPR035681">
    <property type="entry name" value="ComA-like_MBL"/>
</dbReference>
<feature type="transmembrane region" description="Helical" evidence="7">
    <location>
        <begin position="523"/>
        <end position="541"/>
    </location>
</feature>
<reference evidence="9" key="1">
    <citation type="submission" date="2010-07" db="EMBL/GenBank/DDBJ databases">
        <title>Complete sequence of Clostridium saccharolyticum WM1.</title>
        <authorList>
            <consortium name="US DOE Joint Genome Institute"/>
            <person name="Lucas S."/>
            <person name="Copeland A."/>
            <person name="Lapidus A."/>
            <person name="Cheng J.-F."/>
            <person name="Bruce D."/>
            <person name="Goodwin L."/>
            <person name="Pitluck S."/>
            <person name="Chertkov O."/>
            <person name="Detter J.C."/>
            <person name="Han C."/>
            <person name="Tapia R."/>
            <person name="Land M."/>
            <person name="Hauser L."/>
            <person name="Chang Y.-J."/>
            <person name="Jeffries C."/>
            <person name="Kyrpides N."/>
            <person name="Ivanova N."/>
            <person name="Mikhailova N."/>
            <person name="Mouttaki H."/>
            <person name="Lin L."/>
            <person name="Zhou J."/>
            <person name="Hemme C.L."/>
            <person name="Woyke T."/>
        </authorList>
    </citation>
    <scope>NUCLEOTIDE SEQUENCE [LARGE SCALE GENOMIC DNA]</scope>
    <source>
        <strain evidence="9">WM1</strain>
    </source>
</reference>
<keyword evidence="5 7" id="KW-0472">Membrane</keyword>
<gene>
    <name evidence="9" type="ordered locus">Closa_0838</name>
</gene>
<dbReference type="NCBIfam" id="TIGR00360">
    <property type="entry name" value="ComEC_N-term"/>
    <property type="match status" value="1"/>
</dbReference>
<feature type="region of interest" description="Disordered" evidence="6">
    <location>
        <begin position="479"/>
        <end position="515"/>
    </location>
</feature>
<keyword evidence="10" id="KW-1185">Reference proteome</keyword>
<dbReference type="SMART" id="SM00849">
    <property type="entry name" value="Lactamase_B"/>
    <property type="match status" value="1"/>
</dbReference>
<dbReference type="AlphaFoldDB" id="D9R625"/>
<evidence type="ECO:0000256" key="4">
    <source>
        <dbReference type="ARBA" id="ARBA00022989"/>
    </source>
</evidence>
<protein>
    <submittedName>
        <fullName evidence="9">DNA internalization-related competence protein ComEC/Rec2</fullName>
    </submittedName>
</protein>
<keyword evidence="2" id="KW-1003">Cell membrane</keyword>
<evidence type="ECO:0000259" key="8">
    <source>
        <dbReference type="SMART" id="SM00849"/>
    </source>
</evidence>
<dbReference type="InterPro" id="IPR004477">
    <property type="entry name" value="ComEC_N"/>
</dbReference>
<dbReference type="Gene3D" id="3.60.15.10">
    <property type="entry name" value="Ribonuclease Z/Hydroxyacylglutathione hydrolase-like"/>
    <property type="match status" value="1"/>
</dbReference>
<dbReference type="eggNOG" id="COG0658">
    <property type="taxonomic scope" value="Bacteria"/>
</dbReference>
<evidence type="ECO:0000256" key="1">
    <source>
        <dbReference type="ARBA" id="ARBA00004651"/>
    </source>
</evidence>
<dbReference type="STRING" id="610130.Closa_0838"/>
<feature type="transmembrane region" description="Helical" evidence="7">
    <location>
        <begin position="7"/>
        <end position="24"/>
    </location>
</feature>
<feature type="compositionally biased region" description="Basic and acidic residues" evidence="6">
    <location>
        <begin position="489"/>
        <end position="499"/>
    </location>
</feature>
<feature type="domain" description="Metallo-beta-lactamase" evidence="8">
    <location>
        <begin position="558"/>
        <end position="763"/>
    </location>
</feature>
<feature type="compositionally biased region" description="Basic residues" evidence="6">
    <location>
        <begin position="500"/>
        <end position="515"/>
    </location>
</feature>
<feature type="transmembrane region" description="Helical" evidence="7">
    <location>
        <begin position="259"/>
        <end position="278"/>
    </location>
</feature>
<dbReference type="InterPro" id="IPR025405">
    <property type="entry name" value="DUF4131"/>
</dbReference>
<comment type="subcellular location">
    <subcellularLocation>
        <location evidence="1">Cell membrane</location>
        <topology evidence="1">Multi-pass membrane protein</topology>
    </subcellularLocation>
</comment>
<keyword evidence="4 7" id="KW-1133">Transmembrane helix</keyword>
<feature type="transmembrane region" description="Helical" evidence="7">
    <location>
        <begin position="30"/>
        <end position="48"/>
    </location>
</feature>
<dbReference type="eggNOG" id="COG2333">
    <property type="taxonomic scope" value="Bacteria"/>
</dbReference>
<dbReference type="InterPro" id="IPR036866">
    <property type="entry name" value="RibonucZ/Hydroxyglut_hydro"/>
</dbReference>
<feature type="transmembrane region" description="Helical" evidence="7">
    <location>
        <begin position="307"/>
        <end position="326"/>
    </location>
</feature>
<evidence type="ECO:0000256" key="7">
    <source>
        <dbReference type="SAM" id="Phobius"/>
    </source>
</evidence>
<sequence length="818" mass="90236">MLVMTSWLLIPAFLAAGIVLYGYWRGRNRLWVLLPLLFLYLGAAWAGYDKGRWREREEKTERMLGNYVEVQGKVAALEEEHGALRITLKGNQVWEYGNGGRTEASPIQLPGLLVTMKTSLPMKKVTLRLGQTVRIRGEIQPFSQARNPGEFDSKAYYQAQGLDCRLLGEELVMIDPHQAPVAQRLHLIREWGKEILYRYGEEEDAGIFTAAVLGDKRGVSKEIKTLYQKNGIAHLLAISGLHMSFVGIFLYRILRKAGLGYGGSGLAGMVLIFLYGLLTGGGPSVMRAAMMMSTGFLASYLGRTYDLLSSASLALLFLAFQSPLLITQGGFQLSFGAVFAIGWVSPVIADWIGKEKPLAAAVSASFAIQVVTMPVLLYHFYQIPLYSIFLNLLVIPLMGGVLCSGFGTIILGSLSPVMGVFAAGTGHYILALYEFLCRKVAALPGDSLTTGRPGAARMTAYGLLLMVGLVSLTLTGKNQGEADGEEGAETAKEEGNGTKREKKKEKEKKQRQKQKQGLRGSSYLGKLLILFAMYCLCILFFRPDPVHGLEALFLDVGQGDGILLRTERYAVLVDGGSSSKKSLGEYTLEPCLKSLGVSVIHYAFISHGDLDHLSGVEYLLDSCDDIRIENLMLPYHGREDKSLIRMADLAKKRGTKVRYLAGGERIQVGRLGIACLYPNIWDVPENTNEESEVLKMDYGNCHMLFTGDMGEAGEERLLQRPMETRLLGEVNVLKTAHHGSRYSSSQAFLNAIKPRWAVISYGEGNSYGHPHEEVLERLENQKTEVLKTGVSGAVKMWTDGEMVRFTSFIDGDGFSRYN</sequence>
<dbReference type="GO" id="GO:0005886">
    <property type="term" value="C:plasma membrane"/>
    <property type="evidence" value="ECO:0007669"/>
    <property type="project" value="UniProtKB-SubCell"/>
</dbReference>
<evidence type="ECO:0000313" key="9">
    <source>
        <dbReference type="EMBL" id="ADL03459.1"/>
    </source>
</evidence>
<feature type="transmembrane region" description="Helical" evidence="7">
    <location>
        <begin position="417"/>
        <end position="437"/>
    </location>
</feature>
<evidence type="ECO:0000256" key="5">
    <source>
        <dbReference type="ARBA" id="ARBA00023136"/>
    </source>
</evidence>
<dbReference type="InterPro" id="IPR052159">
    <property type="entry name" value="Competence_DNA_uptake"/>
</dbReference>
<evidence type="ECO:0000256" key="2">
    <source>
        <dbReference type="ARBA" id="ARBA00022475"/>
    </source>
</evidence>
<proteinExistence type="predicted"/>
<feature type="transmembrane region" description="Helical" evidence="7">
    <location>
        <begin position="388"/>
        <end position="411"/>
    </location>
</feature>
<feature type="transmembrane region" description="Helical" evidence="7">
    <location>
        <begin position="333"/>
        <end position="352"/>
    </location>
</feature>
<dbReference type="InterPro" id="IPR001279">
    <property type="entry name" value="Metallo-B-lactamas"/>
</dbReference>
<dbReference type="PaxDb" id="610130-Closa_0838"/>
<dbReference type="KEGG" id="csh:Closa_0838"/>
<dbReference type="EMBL" id="CP002109">
    <property type="protein sequence ID" value="ADL03459.1"/>
    <property type="molecule type" value="Genomic_DNA"/>
</dbReference>
<dbReference type="Proteomes" id="UP000001662">
    <property type="component" value="Chromosome"/>
</dbReference>
<dbReference type="CDD" id="cd07731">
    <property type="entry name" value="ComA-like_MBL-fold"/>
    <property type="match status" value="1"/>
</dbReference>
<dbReference type="PANTHER" id="PTHR30619:SF1">
    <property type="entry name" value="RECOMBINATION PROTEIN 2"/>
    <property type="match status" value="1"/>
</dbReference>
<dbReference type="Pfam" id="PF13567">
    <property type="entry name" value="DUF4131"/>
    <property type="match status" value="1"/>
</dbReference>
<dbReference type="Pfam" id="PF00753">
    <property type="entry name" value="Lactamase_B"/>
    <property type="match status" value="1"/>
</dbReference>
<evidence type="ECO:0000256" key="6">
    <source>
        <dbReference type="SAM" id="MobiDB-lite"/>
    </source>
</evidence>
<evidence type="ECO:0000313" key="10">
    <source>
        <dbReference type="Proteomes" id="UP000001662"/>
    </source>
</evidence>
<evidence type="ECO:0000256" key="3">
    <source>
        <dbReference type="ARBA" id="ARBA00022692"/>
    </source>
</evidence>
<feature type="transmembrane region" description="Helical" evidence="7">
    <location>
        <begin position="358"/>
        <end position="381"/>
    </location>
</feature>
<feature type="transmembrane region" description="Helical" evidence="7">
    <location>
        <begin position="231"/>
        <end position="253"/>
    </location>
</feature>
<organism evidence="9 10">
    <name type="scientific">Lacrimispora saccharolytica (strain ATCC 35040 / DSM 2544 / NRCC 2533 / WM1)</name>
    <name type="common">Clostridium saccharolyticum</name>
    <dbReference type="NCBI Taxonomy" id="610130"/>
    <lineage>
        <taxon>Bacteria</taxon>
        <taxon>Bacillati</taxon>
        <taxon>Bacillota</taxon>
        <taxon>Clostridia</taxon>
        <taxon>Lachnospirales</taxon>
        <taxon>Lachnospiraceae</taxon>
        <taxon>Lacrimispora</taxon>
    </lineage>
</organism>
<dbReference type="SUPFAM" id="SSF56281">
    <property type="entry name" value="Metallo-hydrolase/oxidoreductase"/>
    <property type="match status" value="1"/>
</dbReference>
<accession>D9R625</accession>
<dbReference type="Pfam" id="PF03772">
    <property type="entry name" value="Competence"/>
    <property type="match status" value="1"/>
</dbReference>
<keyword evidence="3 7" id="KW-0812">Transmembrane</keyword>
<name>D9R625_LACSW</name>
<dbReference type="PANTHER" id="PTHR30619">
    <property type="entry name" value="DNA INTERNALIZATION/COMPETENCE PROTEIN COMEC/REC2"/>
    <property type="match status" value="1"/>
</dbReference>